<keyword evidence="3" id="KW-1185">Reference proteome</keyword>
<dbReference type="Gene3D" id="3.40.50.1820">
    <property type="entry name" value="alpha/beta hydrolase"/>
    <property type="match status" value="1"/>
</dbReference>
<evidence type="ECO:0000313" key="2">
    <source>
        <dbReference type="EMBL" id="UOF02094.1"/>
    </source>
</evidence>
<sequence>MISDSEQFILVPGGKIYVKTWLPVSTDLSPILLFHDSLGCIDMWRSFPKDLAEKTQRPVIAYDRLGFGRSSERIGLPSVRFVDEEAEVYFPALIHALSLNKFVLFGHSVGGAMAIACAAKFQGPCEAVITEAAQAFVEDLTVKGISEAKVAFSNPHSFDKLRKYHGEKTEWVFKAWTDVWLSPEFASWSLKDALPKVKCPVLAIHGDKDEYGSVQFPEMICNLSGGPSKKLIISDCGHVPHKEKAELVLDQVDRFLASK</sequence>
<dbReference type="GO" id="GO:0016787">
    <property type="term" value="F:hydrolase activity"/>
    <property type="evidence" value="ECO:0007669"/>
    <property type="project" value="UniProtKB-KW"/>
</dbReference>
<evidence type="ECO:0000259" key="1">
    <source>
        <dbReference type="Pfam" id="PF00561"/>
    </source>
</evidence>
<dbReference type="PANTHER" id="PTHR43689:SF8">
    <property type="entry name" value="ALPHA_BETA-HYDROLASES SUPERFAMILY PROTEIN"/>
    <property type="match status" value="1"/>
</dbReference>
<name>A0ABY4CBK5_9BACT</name>
<dbReference type="RefSeq" id="WP_243538764.1">
    <property type="nucleotide sequence ID" value="NZ_CP093442.1"/>
</dbReference>
<gene>
    <name evidence="2" type="ORF">MNR06_03885</name>
</gene>
<dbReference type="Pfam" id="PF00561">
    <property type="entry name" value="Abhydrolase_1"/>
    <property type="match status" value="1"/>
</dbReference>
<protein>
    <submittedName>
        <fullName evidence="2">Alpha/beta hydrolase</fullName>
    </submittedName>
</protein>
<keyword evidence="2" id="KW-0378">Hydrolase</keyword>
<feature type="domain" description="AB hydrolase-1" evidence="1">
    <location>
        <begin position="30"/>
        <end position="153"/>
    </location>
</feature>
<accession>A0ABY4CBK5</accession>
<dbReference type="InterPro" id="IPR000073">
    <property type="entry name" value="AB_hydrolase_1"/>
</dbReference>
<organism evidence="2 3">
    <name type="scientific">Bdellovibrio reynosensis</name>
    <dbReference type="NCBI Taxonomy" id="2835041"/>
    <lineage>
        <taxon>Bacteria</taxon>
        <taxon>Pseudomonadati</taxon>
        <taxon>Bdellovibrionota</taxon>
        <taxon>Bdellovibrionia</taxon>
        <taxon>Bdellovibrionales</taxon>
        <taxon>Pseudobdellovibrionaceae</taxon>
        <taxon>Bdellovibrio</taxon>
    </lineage>
</organism>
<dbReference type="EMBL" id="CP093442">
    <property type="protein sequence ID" value="UOF02094.1"/>
    <property type="molecule type" value="Genomic_DNA"/>
</dbReference>
<dbReference type="Proteomes" id="UP000830116">
    <property type="component" value="Chromosome"/>
</dbReference>
<dbReference type="SUPFAM" id="SSF53474">
    <property type="entry name" value="alpha/beta-Hydrolases"/>
    <property type="match status" value="1"/>
</dbReference>
<evidence type="ECO:0000313" key="3">
    <source>
        <dbReference type="Proteomes" id="UP000830116"/>
    </source>
</evidence>
<reference evidence="2" key="1">
    <citation type="submission" date="2022-03" db="EMBL/GenBank/DDBJ databases">
        <title>Genome Identification and Characterization of new species Bdellovibrio reynosense LBG001 sp. nov. from a Mexico soil sample.</title>
        <authorList>
            <person name="Camilli A."/>
            <person name="Ajao Y."/>
            <person name="Guo X."/>
        </authorList>
    </citation>
    <scope>NUCLEOTIDE SEQUENCE</scope>
    <source>
        <strain evidence="2">LBG001</strain>
    </source>
</reference>
<proteinExistence type="predicted"/>
<dbReference type="InterPro" id="IPR029058">
    <property type="entry name" value="AB_hydrolase_fold"/>
</dbReference>
<dbReference type="PANTHER" id="PTHR43689">
    <property type="entry name" value="HYDROLASE"/>
    <property type="match status" value="1"/>
</dbReference>